<dbReference type="InterPro" id="IPR028098">
    <property type="entry name" value="Glyco_trans_4-like_N"/>
</dbReference>
<feature type="domain" description="Glycosyltransferase subfamily 4-like N-terminal" evidence="3">
    <location>
        <begin position="37"/>
        <end position="218"/>
    </location>
</feature>
<sequence length="451" mass="50128">MTHTASASEPAGTRDDREYVLVTEYFAPDTASTGVLMTDLAVGLRQRGLDISVLTSQPNYHSGENERQPRRTVHEGVPVRRIRAPQLRQSSLPRRLFNWTLFTLVAALTLLFSSPPRGRDRELLFVSNPPFLPPALWLVARLRGWDYTYIVYDLYPDNMVELGYLSDGVVVRVWSSLHRRVFRAARAVVALGPVMRERITRVAGTGFDAEKVAIVHNWQDGSFVVPRAKEENWFSAEHGLVDRFTLVYSGNIGTFHDLDTLVEAAARVDDPGVHFLVVGEGDNKRHVRTLAAELGLGPDRVTFLPYQEWDDLPYSLTAGDAMVVTVREGFEGLCVSSKLYTAMATGRPVLCIAQPDSDEARIVEGFDAGQQVAQGDVEALVVAVDRWRADPAFYRRQAENARRAFDAHFARDEAIGNYHALLTRGPTAVSDVTSPERETEMVDTGAATADD</sequence>
<feature type="region of interest" description="Disordered" evidence="1">
    <location>
        <begin position="56"/>
        <end position="75"/>
    </location>
</feature>
<organism evidence="4 5">
    <name type="scientific">Salinigranum rubrum</name>
    <dbReference type="NCBI Taxonomy" id="755307"/>
    <lineage>
        <taxon>Archaea</taxon>
        <taxon>Methanobacteriati</taxon>
        <taxon>Methanobacteriota</taxon>
        <taxon>Stenosarchaea group</taxon>
        <taxon>Halobacteria</taxon>
        <taxon>Halobacteriales</taxon>
        <taxon>Haloferacaceae</taxon>
        <taxon>Salinigranum</taxon>
    </lineage>
</organism>
<dbReference type="GeneID" id="35593526"/>
<protein>
    <submittedName>
        <fullName evidence="4">Glycosyltransferase WbuB</fullName>
    </submittedName>
</protein>
<accession>A0A2I8VLS4</accession>
<evidence type="ECO:0000313" key="5">
    <source>
        <dbReference type="Proteomes" id="UP000236584"/>
    </source>
</evidence>
<evidence type="ECO:0000256" key="1">
    <source>
        <dbReference type="SAM" id="MobiDB-lite"/>
    </source>
</evidence>
<name>A0A2I8VLS4_9EURY</name>
<feature type="compositionally biased region" description="Basic and acidic residues" evidence="1">
    <location>
        <begin position="63"/>
        <end position="75"/>
    </location>
</feature>
<dbReference type="Pfam" id="PF13579">
    <property type="entry name" value="Glyco_trans_4_4"/>
    <property type="match status" value="1"/>
</dbReference>
<dbReference type="PANTHER" id="PTHR12526">
    <property type="entry name" value="GLYCOSYLTRANSFERASE"/>
    <property type="match status" value="1"/>
</dbReference>
<feature type="region of interest" description="Disordered" evidence="1">
    <location>
        <begin position="428"/>
        <end position="451"/>
    </location>
</feature>
<dbReference type="SUPFAM" id="SSF53756">
    <property type="entry name" value="UDP-Glycosyltransferase/glycogen phosphorylase"/>
    <property type="match status" value="1"/>
</dbReference>
<dbReference type="KEGG" id="srub:C2R22_15500"/>
<dbReference type="OrthoDB" id="132546at2157"/>
<evidence type="ECO:0000313" key="4">
    <source>
        <dbReference type="EMBL" id="AUV82871.1"/>
    </source>
</evidence>
<dbReference type="Gene3D" id="3.40.50.2000">
    <property type="entry name" value="Glycogen Phosphorylase B"/>
    <property type="match status" value="2"/>
</dbReference>
<feature type="domain" description="Glycosyl transferase family 1" evidence="2">
    <location>
        <begin position="241"/>
        <end position="403"/>
    </location>
</feature>
<dbReference type="CDD" id="cd03794">
    <property type="entry name" value="GT4_WbuB-like"/>
    <property type="match status" value="1"/>
</dbReference>
<keyword evidence="4" id="KW-0808">Transferase</keyword>
<gene>
    <name evidence="4" type="ORF">C2R22_15500</name>
</gene>
<dbReference type="EMBL" id="CP026309">
    <property type="protein sequence ID" value="AUV82871.1"/>
    <property type="molecule type" value="Genomic_DNA"/>
</dbReference>
<proteinExistence type="predicted"/>
<dbReference type="AlphaFoldDB" id="A0A2I8VLS4"/>
<dbReference type="Proteomes" id="UP000236584">
    <property type="component" value="Chromosome"/>
</dbReference>
<evidence type="ECO:0000259" key="3">
    <source>
        <dbReference type="Pfam" id="PF13579"/>
    </source>
</evidence>
<evidence type="ECO:0000259" key="2">
    <source>
        <dbReference type="Pfam" id="PF00534"/>
    </source>
</evidence>
<dbReference type="Pfam" id="PF00534">
    <property type="entry name" value="Glycos_transf_1"/>
    <property type="match status" value="1"/>
</dbReference>
<dbReference type="RefSeq" id="WP_103426560.1">
    <property type="nucleotide sequence ID" value="NZ_CP026309.1"/>
</dbReference>
<dbReference type="GO" id="GO:0016757">
    <property type="term" value="F:glycosyltransferase activity"/>
    <property type="evidence" value="ECO:0007669"/>
    <property type="project" value="InterPro"/>
</dbReference>
<dbReference type="InterPro" id="IPR001296">
    <property type="entry name" value="Glyco_trans_1"/>
</dbReference>
<reference evidence="4 5" key="1">
    <citation type="submission" date="2018-01" db="EMBL/GenBank/DDBJ databases">
        <title>Complete genome sequence of Salinigranum rubrum GX10T, an extremely halophilic archaeon isolated from a marine solar saltern.</title>
        <authorList>
            <person name="Han S."/>
        </authorList>
    </citation>
    <scope>NUCLEOTIDE SEQUENCE [LARGE SCALE GENOMIC DNA]</scope>
    <source>
        <strain evidence="4 5">GX10</strain>
    </source>
</reference>
<keyword evidence="5" id="KW-1185">Reference proteome</keyword>